<gene>
    <name evidence="4" type="ordered locus">Cbei_3277</name>
</gene>
<dbReference type="AlphaFoldDB" id="A6LYH6"/>
<dbReference type="GO" id="GO:0016832">
    <property type="term" value="F:aldehyde-lyase activity"/>
    <property type="evidence" value="ECO:0007669"/>
    <property type="project" value="TreeGrafter"/>
</dbReference>
<protein>
    <submittedName>
        <fullName evidence="4">Class II aldolase/adducin family protein</fullName>
    </submittedName>
</protein>
<sequence length="218" mass="24687">MVKESVSMLENLKIKLIKIAKDAEKYNLCIEKIGSFSIKDESSGYVIITPSKIKIEDLCKEHVCVVDLNGNKVETMDGIEPNSDMQMHLDIYKARKDIKAFMHIHPVYATTFAVANKVIPPVTYDAANYGGYIYLANYEKAKTNDPAKDLVERLSTSDACLLESNGVIVVSKDIEDVLSKGRYVEKVAEVYYRALTLNQFKEPKRFTREELMAYLIAQ</sequence>
<reference evidence="4 5" key="3">
    <citation type="journal article" date="2012" name="BMC Genomics">
        <title>Genome-wide dynamic transcriptional profiling in clostridium beijerinckii NCIMB 8052 using single-nucleotide resolution RNA-Seq.</title>
        <authorList>
            <person name="Wang Y."/>
            <person name="Li X."/>
            <person name="Mao Y."/>
            <person name="Blaschek H.P."/>
        </authorList>
    </citation>
    <scope>NUCLEOTIDE SEQUENCE [LARGE SCALE GENOMIC DNA]</scope>
    <source>
        <strain evidence="5">ATCC 51743 / NCIMB 8052</strain>
    </source>
</reference>
<dbReference type="Gene3D" id="3.40.225.10">
    <property type="entry name" value="Class II aldolase/adducin N-terminal domain"/>
    <property type="match status" value="1"/>
</dbReference>
<proteinExistence type="predicted"/>
<dbReference type="HOGENOM" id="CLU_006033_3_0_9"/>
<dbReference type="InterPro" id="IPR050197">
    <property type="entry name" value="Aldolase_class_II_sugar_metab"/>
</dbReference>
<evidence type="ECO:0000256" key="1">
    <source>
        <dbReference type="ARBA" id="ARBA00022723"/>
    </source>
</evidence>
<dbReference type="Proteomes" id="UP000000565">
    <property type="component" value="Chromosome"/>
</dbReference>
<evidence type="ECO:0000313" key="5">
    <source>
        <dbReference type="Proteomes" id="UP000000565"/>
    </source>
</evidence>
<dbReference type="KEGG" id="cbe:Cbei_3277"/>
<dbReference type="Pfam" id="PF00596">
    <property type="entry name" value="Aldolase_II"/>
    <property type="match status" value="1"/>
</dbReference>
<dbReference type="PANTHER" id="PTHR22789">
    <property type="entry name" value="FUCULOSE PHOSPHATE ALDOLASE"/>
    <property type="match status" value="1"/>
</dbReference>
<dbReference type="SUPFAM" id="SSF53639">
    <property type="entry name" value="AraD/HMP-PK domain-like"/>
    <property type="match status" value="1"/>
</dbReference>
<dbReference type="GO" id="GO:0005829">
    <property type="term" value="C:cytosol"/>
    <property type="evidence" value="ECO:0007669"/>
    <property type="project" value="TreeGrafter"/>
</dbReference>
<dbReference type="InterPro" id="IPR036409">
    <property type="entry name" value="Aldolase_II/adducin_N_sf"/>
</dbReference>
<dbReference type="EMBL" id="CP000721">
    <property type="protein sequence ID" value="ABR35406.1"/>
    <property type="molecule type" value="Genomic_DNA"/>
</dbReference>
<keyword evidence="1" id="KW-0479">Metal-binding</keyword>
<dbReference type="InterPro" id="IPR001303">
    <property type="entry name" value="Aldolase_II/adducin_N"/>
</dbReference>
<evidence type="ECO:0000259" key="3">
    <source>
        <dbReference type="SMART" id="SM01007"/>
    </source>
</evidence>
<dbReference type="PANTHER" id="PTHR22789:SF0">
    <property type="entry name" value="3-OXO-TETRONATE 4-PHOSPHATE DECARBOXYLASE-RELATED"/>
    <property type="match status" value="1"/>
</dbReference>
<evidence type="ECO:0000313" key="4">
    <source>
        <dbReference type="EMBL" id="ABR35406.1"/>
    </source>
</evidence>
<evidence type="ECO:0000256" key="2">
    <source>
        <dbReference type="ARBA" id="ARBA00023239"/>
    </source>
</evidence>
<keyword evidence="2" id="KW-0456">Lyase</keyword>
<feature type="domain" description="Class II aldolase/adducin N-terminal" evidence="3">
    <location>
        <begin position="14"/>
        <end position="192"/>
    </location>
</feature>
<dbReference type="GO" id="GO:0019323">
    <property type="term" value="P:pentose catabolic process"/>
    <property type="evidence" value="ECO:0007669"/>
    <property type="project" value="TreeGrafter"/>
</dbReference>
<reference evidence="4 5" key="1">
    <citation type="submission" date="2007-06" db="EMBL/GenBank/DDBJ databases">
        <title>Complete sequence of Clostridium beijerinckii NCIMB 8052.</title>
        <authorList>
            <consortium name="US DOE Joint Genome Institute"/>
            <person name="Copeland A."/>
            <person name="Lucas S."/>
            <person name="Lapidus A."/>
            <person name="Barry K."/>
            <person name="Detter J.C."/>
            <person name="Glavina del Rio T."/>
            <person name="Hammon N."/>
            <person name="Israni S."/>
            <person name="Dalin E."/>
            <person name="Tice H."/>
            <person name="Pitluck S."/>
            <person name="Sims D."/>
            <person name="Brettin T."/>
            <person name="Bruce D."/>
            <person name="Tapia R."/>
            <person name="Brainard J."/>
            <person name="Schmutz J."/>
            <person name="Larimer F."/>
            <person name="Land M."/>
            <person name="Hauser L."/>
            <person name="Kyrpides N."/>
            <person name="Mikhailova N."/>
            <person name="Bennet G."/>
            <person name="Cann I."/>
            <person name="Chen J.-S."/>
            <person name="Contreras A.L."/>
            <person name="Jones D."/>
            <person name="Kashket E."/>
            <person name="Mitchell W."/>
            <person name="Stoddard S."/>
            <person name="Schwarz W."/>
            <person name="Qureshi N."/>
            <person name="Young M."/>
            <person name="Shi Z."/>
            <person name="Ezeji T."/>
            <person name="White B."/>
            <person name="Blaschek H."/>
            <person name="Richardson P."/>
        </authorList>
    </citation>
    <scope>NUCLEOTIDE SEQUENCE [LARGE SCALE GENOMIC DNA]</scope>
    <source>
        <strain evidence="5">ATCC 51743 / NCIMB 8052</strain>
    </source>
</reference>
<dbReference type="GO" id="GO:0046872">
    <property type="term" value="F:metal ion binding"/>
    <property type="evidence" value="ECO:0007669"/>
    <property type="project" value="UniProtKB-KW"/>
</dbReference>
<dbReference type="eggNOG" id="COG0235">
    <property type="taxonomic scope" value="Bacteria"/>
</dbReference>
<accession>A6LYH6</accession>
<reference evidence="4 5" key="2">
    <citation type="journal article" date="2011" name="BMC Genomics">
        <title>Single-nucleotide resolution analysis of the transcriptome structure of Clostridium beijerinckii NCIMB 8052 using RNA-Seq.</title>
        <authorList>
            <person name="Wang Y."/>
            <person name="Li X."/>
            <person name="Mao Y."/>
            <person name="Blaschek H.P."/>
        </authorList>
    </citation>
    <scope>NUCLEOTIDE SEQUENCE [LARGE SCALE GENOMIC DNA]</scope>
    <source>
        <strain evidence="5">ATCC 51743 / NCIMB 8052</strain>
    </source>
</reference>
<organism evidence="4 5">
    <name type="scientific">Clostridium beijerinckii (strain ATCC 51743 / NCIMB 8052)</name>
    <name type="common">Clostridium acetobutylicum</name>
    <dbReference type="NCBI Taxonomy" id="290402"/>
    <lineage>
        <taxon>Bacteria</taxon>
        <taxon>Bacillati</taxon>
        <taxon>Bacillota</taxon>
        <taxon>Clostridia</taxon>
        <taxon>Eubacteriales</taxon>
        <taxon>Clostridiaceae</taxon>
        <taxon>Clostridium</taxon>
    </lineage>
</organism>
<dbReference type="SMART" id="SM01007">
    <property type="entry name" value="Aldolase_II"/>
    <property type="match status" value="1"/>
</dbReference>
<name>A6LYH6_CLOB8</name>